<dbReference type="EMBL" id="CM001436">
    <property type="protein sequence ID" value="EHQ36719.1"/>
    <property type="molecule type" value="Genomic_DNA"/>
</dbReference>
<dbReference type="RefSeq" id="WP_004079257.1">
    <property type="nucleotide sequence ID" value="NZ_CM001436.1"/>
</dbReference>
<proteinExistence type="predicted"/>
<dbReference type="AlphaFoldDB" id="H1Z4H1"/>
<organism evidence="1 2">
    <name type="scientific">Methanoplanus limicola DSM 2279</name>
    <dbReference type="NCBI Taxonomy" id="937775"/>
    <lineage>
        <taxon>Archaea</taxon>
        <taxon>Methanobacteriati</taxon>
        <taxon>Methanobacteriota</taxon>
        <taxon>Stenosarchaea group</taxon>
        <taxon>Methanomicrobia</taxon>
        <taxon>Methanomicrobiales</taxon>
        <taxon>Methanomicrobiaceae</taxon>
        <taxon>Methanoplanus</taxon>
    </lineage>
</organism>
<sequence>MILPNKYIKEDEALIGVGAILLKYLSCEKNLSELWDSVRNSSQIGSFERFILSLDLLYSLGLIEFKNNKLVRVKL</sequence>
<dbReference type="Pfam" id="PF20293">
    <property type="entry name" value="MC6"/>
    <property type="match status" value="1"/>
</dbReference>
<name>H1Z4H1_9EURY</name>
<evidence type="ECO:0000313" key="1">
    <source>
        <dbReference type="EMBL" id="EHQ36719.1"/>
    </source>
</evidence>
<dbReference type="STRING" id="937775.Metlim_2681"/>
<keyword evidence="2" id="KW-1185">Reference proteome</keyword>
<dbReference type="OrthoDB" id="381687at2157"/>
<dbReference type="HOGENOM" id="CLU_189106_0_1_2"/>
<reference evidence="1 2" key="1">
    <citation type="submission" date="2011-10" db="EMBL/GenBank/DDBJ databases">
        <title>The Improved High-Quality Draft genome of Methanoplanus limicola DSM 2279.</title>
        <authorList>
            <consortium name="US DOE Joint Genome Institute (JGI-PGF)"/>
            <person name="Lucas S."/>
            <person name="Copeland A."/>
            <person name="Lapidus A."/>
            <person name="Glavina del Rio T."/>
            <person name="Dalin E."/>
            <person name="Tice H."/>
            <person name="Bruce D."/>
            <person name="Goodwin L."/>
            <person name="Pitluck S."/>
            <person name="Peters L."/>
            <person name="Mikhailova N."/>
            <person name="Lu M."/>
            <person name="Kyrpides N."/>
            <person name="Mavromatis K."/>
            <person name="Ivanova N."/>
            <person name="Markowitz V."/>
            <person name="Cheng J.-F."/>
            <person name="Hugenholtz P."/>
            <person name="Woyke T."/>
            <person name="Wu D."/>
            <person name="Wirth R."/>
            <person name="Brambilla E.-M."/>
            <person name="Klenk H.-P."/>
            <person name="Eisen J.A."/>
        </authorList>
    </citation>
    <scope>NUCLEOTIDE SEQUENCE [LARGE SCALE GENOMIC DNA]</scope>
    <source>
        <strain evidence="1 2">DSM 2279</strain>
    </source>
</reference>
<dbReference type="InterPro" id="IPR046897">
    <property type="entry name" value="ABC-3C_MC6"/>
</dbReference>
<evidence type="ECO:0000313" key="2">
    <source>
        <dbReference type="Proteomes" id="UP000005741"/>
    </source>
</evidence>
<protein>
    <submittedName>
        <fullName evidence="1">Uncharacterized protein</fullName>
    </submittedName>
</protein>
<accession>H1Z4H1</accession>
<dbReference type="InParanoid" id="H1Z4H1"/>
<gene>
    <name evidence="1" type="ORF">Metlim_2681</name>
</gene>
<dbReference type="Proteomes" id="UP000005741">
    <property type="component" value="Chromosome"/>
</dbReference>